<organism evidence="1 3">
    <name type="scientific">Perkinsus olseni</name>
    <name type="common">Perkinsus atlanticus</name>
    <dbReference type="NCBI Taxonomy" id="32597"/>
    <lineage>
        <taxon>Eukaryota</taxon>
        <taxon>Sar</taxon>
        <taxon>Alveolata</taxon>
        <taxon>Perkinsozoa</taxon>
        <taxon>Perkinsea</taxon>
        <taxon>Perkinsida</taxon>
        <taxon>Perkinsidae</taxon>
        <taxon>Perkinsus</taxon>
    </lineage>
</organism>
<name>A0A7J6MDW8_PEROL</name>
<evidence type="ECO:0000313" key="2">
    <source>
        <dbReference type="EMBL" id="KAF4674510.1"/>
    </source>
</evidence>
<evidence type="ECO:0000313" key="1">
    <source>
        <dbReference type="EMBL" id="KAF4669617.1"/>
    </source>
</evidence>
<reference evidence="3 4" key="1">
    <citation type="submission" date="2020-04" db="EMBL/GenBank/DDBJ databases">
        <title>Perkinsus olseni comparative genomics.</title>
        <authorList>
            <person name="Bogema D.R."/>
        </authorList>
    </citation>
    <scope>NUCLEOTIDE SEQUENCE [LARGE SCALE GENOMIC DNA]</scope>
    <source>
        <strain evidence="1">ATCC PRA-179</strain>
        <strain evidence="2">ATCC PRA-31</strain>
    </source>
</reference>
<protein>
    <submittedName>
        <fullName evidence="1">Uncharacterized protein</fullName>
    </submittedName>
</protein>
<evidence type="ECO:0000313" key="3">
    <source>
        <dbReference type="Proteomes" id="UP000570595"/>
    </source>
</evidence>
<gene>
    <name evidence="2" type="ORF">FOL46_004766</name>
    <name evidence="1" type="ORF">FOZ61_003544</name>
</gene>
<evidence type="ECO:0000313" key="4">
    <source>
        <dbReference type="Proteomes" id="UP000572268"/>
    </source>
</evidence>
<dbReference type="OrthoDB" id="10599658at2759"/>
<accession>A0A7J6MDW8</accession>
<sequence>MANDPYFQYLRRRESKVKSVQHLGTSHDPDVLLLDGPVRMQAYYNTENNPSKDYCATVWSAALAKAKDLGMLGDAAKSSSLHFVRTKCPRATSFMLHYTSVKFERFYECLQSICANSGAITVFGKATGSMPPSFACDTEEDLVKPIFLLKRQW</sequence>
<dbReference type="EMBL" id="JABANN010000029">
    <property type="protein sequence ID" value="KAF4674510.1"/>
    <property type="molecule type" value="Genomic_DNA"/>
</dbReference>
<dbReference type="Proteomes" id="UP000572268">
    <property type="component" value="Unassembled WGS sequence"/>
</dbReference>
<dbReference type="Proteomes" id="UP000570595">
    <property type="component" value="Unassembled WGS sequence"/>
</dbReference>
<dbReference type="EMBL" id="JABAHT010000021">
    <property type="protein sequence ID" value="KAF4669617.1"/>
    <property type="molecule type" value="Genomic_DNA"/>
</dbReference>
<comment type="caution">
    <text evidence="1">The sequence shown here is derived from an EMBL/GenBank/DDBJ whole genome shotgun (WGS) entry which is preliminary data.</text>
</comment>
<dbReference type="AlphaFoldDB" id="A0A7J6MDW8"/>
<proteinExistence type="predicted"/>